<evidence type="ECO:0000256" key="6">
    <source>
        <dbReference type="ARBA" id="ARBA00022679"/>
    </source>
</evidence>
<name>A0AA48H637_9BACT</name>
<evidence type="ECO:0000256" key="5">
    <source>
        <dbReference type="ARBA" id="ARBA00022553"/>
    </source>
</evidence>
<dbReference type="GO" id="GO:0005886">
    <property type="term" value="C:plasma membrane"/>
    <property type="evidence" value="ECO:0007669"/>
    <property type="project" value="UniProtKB-SubCell"/>
</dbReference>
<keyword evidence="9 16" id="KW-0418">Kinase</keyword>
<keyword evidence="11 14" id="KW-1133">Transmembrane helix</keyword>
<dbReference type="InterPro" id="IPR036890">
    <property type="entry name" value="HATPase_C_sf"/>
</dbReference>
<dbReference type="RefSeq" id="WP_243335592.1">
    <property type="nucleotide sequence ID" value="NZ_AP027081.1"/>
</dbReference>
<dbReference type="Gene3D" id="1.10.287.130">
    <property type="match status" value="1"/>
</dbReference>
<dbReference type="KEGG" id="msea:METESE_16210"/>
<evidence type="ECO:0000256" key="3">
    <source>
        <dbReference type="ARBA" id="ARBA00012438"/>
    </source>
</evidence>
<dbReference type="SMART" id="SM00387">
    <property type="entry name" value="HATPase_c"/>
    <property type="match status" value="1"/>
</dbReference>
<dbReference type="InterPro" id="IPR004358">
    <property type="entry name" value="Sig_transdc_His_kin-like_C"/>
</dbReference>
<dbReference type="Pfam" id="PF02518">
    <property type="entry name" value="HATPase_c"/>
    <property type="match status" value="1"/>
</dbReference>
<dbReference type="SUPFAM" id="SSF55785">
    <property type="entry name" value="PYP-like sensor domain (PAS domain)"/>
    <property type="match status" value="1"/>
</dbReference>
<evidence type="ECO:0000313" key="17">
    <source>
        <dbReference type="Proteomes" id="UP001228113"/>
    </source>
</evidence>
<dbReference type="InterPro" id="IPR039506">
    <property type="entry name" value="SPOB_a"/>
</dbReference>
<keyword evidence="5" id="KW-0597">Phosphoprotein</keyword>
<keyword evidence="13 14" id="KW-0472">Membrane</keyword>
<dbReference type="InterPro" id="IPR016120">
    <property type="entry name" value="Sig_transdc_His_kin_SpoOB"/>
</dbReference>
<dbReference type="PROSITE" id="PS50109">
    <property type="entry name" value="HIS_KIN"/>
    <property type="match status" value="1"/>
</dbReference>
<protein>
    <recommendedName>
        <fullName evidence="3">histidine kinase</fullName>
        <ecNumber evidence="3">2.7.13.3</ecNumber>
    </recommendedName>
</protein>
<dbReference type="EMBL" id="AP027081">
    <property type="protein sequence ID" value="BDU76663.1"/>
    <property type="molecule type" value="Genomic_DNA"/>
</dbReference>
<evidence type="ECO:0000256" key="7">
    <source>
        <dbReference type="ARBA" id="ARBA00022692"/>
    </source>
</evidence>
<evidence type="ECO:0000256" key="13">
    <source>
        <dbReference type="ARBA" id="ARBA00023136"/>
    </source>
</evidence>
<dbReference type="PRINTS" id="PR00344">
    <property type="entry name" value="BCTRLSENSOR"/>
</dbReference>
<keyword evidence="4" id="KW-1003">Cell membrane</keyword>
<dbReference type="SUPFAM" id="SSF103190">
    <property type="entry name" value="Sensory domain-like"/>
    <property type="match status" value="1"/>
</dbReference>
<dbReference type="InterPro" id="IPR033463">
    <property type="entry name" value="sCache_3"/>
</dbReference>
<evidence type="ECO:0000256" key="12">
    <source>
        <dbReference type="ARBA" id="ARBA00023012"/>
    </source>
</evidence>
<dbReference type="InterPro" id="IPR050980">
    <property type="entry name" value="2C_sensor_his_kinase"/>
</dbReference>
<dbReference type="EC" id="2.7.13.3" evidence="3"/>
<dbReference type="PANTHER" id="PTHR44936:SF9">
    <property type="entry name" value="SENSOR PROTEIN CREC"/>
    <property type="match status" value="1"/>
</dbReference>
<reference evidence="16" key="1">
    <citation type="journal article" date="2023" name="Int. J. Syst. Evol. Microbiol.">
        <title>Mesoterricola silvestris gen. nov., sp. nov., Mesoterricola sediminis sp. nov., Geothrix oryzae sp. nov., Geothrix edaphica sp. nov., Geothrix rubra sp. nov., and Geothrix limicola sp. nov., six novel members of Acidobacteriota isolated from soils.</title>
        <authorList>
            <person name="Itoh H."/>
            <person name="Sugisawa Y."/>
            <person name="Mise K."/>
            <person name="Xu Z."/>
            <person name="Kuniyasu M."/>
            <person name="Ushijima N."/>
            <person name="Kawano K."/>
            <person name="Kobayashi E."/>
            <person name="Shiratori Y."/>
            <person name="Masuda Y."/>
            <person name="Senoo K."/>
        </authorList>
    </citation>
    <scope>NUCLEOTIDE SEQUENCE</scope>
    <source>
        <strain evidence="16">W786</strain>
    </source>
</reference>
<dbReference type="Pfam" id="PF17203">
    <property type="entry name" value="sCache_3_2"/>
    <property type="match status" value="1"/>
</dbReference>
<evidence type="ECO:0000256" key="9">
    <source>
        <dbReference type="ARBA" id="ARBA00022777"/>
    </source>
</evidence>
<dbReference type="InterPro" id="IPR003594">
    <property type="entry name" value="HATPase_dom"/>
</dbReference>
<dbReference type="Gene3D" id="3.30.450.20">
    <property type="entry name" value="PAS domain"/>
    <property type="match status" value="2"/>
</dbReference>
<accession>A0AA48H637</accession>
<dbReference type="PANTHER" id="PTHR44936">
    <property type="entry name" value="SENSOR PROTEIN CREC"/>
    <property type="match status" value="1"/>
</dbReference>
<evidence type="ECO:0000313" key="16">
    <source>
        <dbReference type="EMBL" id="BDU76663.1"/>
    </source>
</evidence>
<proteinExistence type="predicted"/>
<dbReference type="AlphaFoldDB" id="A0AA48H637"/>
<keyword evidence="12" id="KW-0902">Two-component regulatory system</keyword>
<keyword evidence="10" id="KW-0067">ATP-binding</keyword>
<dbReference type="InterPro" id="IPR035965">
    <property type="entry name" value="PAS-like_dom_sf"/>
</dbReference>
<keyword evidence="17" id="KW-1185">Reference proteome</keyword>
<comment type="catalytic activity">
    <reaction evidence="1">
        <text>ATP + protein L-histidine = ADP + protein N-phospho-L-histidine.</text>
        <dbReference type="EC" id="2.7.13.3"/>
    </reaction>
</comment>
<evidence type="ECO:0000259" key="15">
    <source>
        <dbReference type="PROSITE" id="PS50109"/>
    </source>
</evidence>
<dbReference type="GO" id="GO:0005524">
    <property type="term" value="F:ATP binding"/>
    <property type="evidence" value="ECO:0007669"/>
    <property type="project" value="UniProtKB-KW"/>
</dbReference>
<dbReference type="GO" id="GO:0000155">
    <property type="term" value="F:phosphorelay sensor kinase activity"/>
    <property type="evidence" value="ECO:0007669"/>
    <property type="project" value="InterPro"/>
</dbReference>
<evidence type="ECO:0000256" key="10">
    <source>
        <dbReference type="ARBA" id="ARBA00022840"/>
    </source>
</evidence>
<dbReference type="SUPFAM" id="SSF55874">
    <property type="entry name" value="ATPase domain of HSP90 chaperone/DNA topoisomerase II/histidine kinase"/>
    <property type="match status" value="1"/>
</dbReference>
<dbReference type="Pfam" id="PF14689">
    <property type="entry name" value="SPOB_a"/>
    <property type="match status" value="1"/>
</dbReference>
<feature type="domain" description="Histidine kinase" evidence="15">
    <location>
        <begin position="317"/>
        <end position="527"/>
    </location>
</feature>
<evidence type="ECO:0000256" key="1">
    <source>
        <dbReference type="ARBA" id="ARBA00000085"/>
    </source>
</evidence>
<keyword evidence="6" id="KW-0808">Transferase</keyword>
<dbReference type="SUPFAM" id="SSF55890">
    <property type="entry name" value="Sporulation response regulatory protein Spo0B"/>
    <property type="match status" value="1"/>
</dbReference>
<evidence type="ECO:0000256" key="4">
    <source>
        <dbReference type="ARBA" id="ARBA00022475"/>
    </source>
</evidence>
<gene>
    <name evidence="16" type="ORF">METESE_16210</name>
</gene>
<organism evidence="16 17">
    <name type="scientific">Mesoterricola sediminis</name>
    <dbReference type="NCBI Taxonomy" id="2927980"/>
    <lineage>
        <taxon>Bacteria</taxon>
        <taxon>Pseudomonadati</taxon>
        <taxon>Acidobacteriota</taxon>
        <taxon>Holophagae</taxon>
        <taxon>Holophagales</taxon>
        <taxon>Holophagaceae</taxon>
        <taxon>Mesoterricola</taxon>
    </lineage>
</organism>
<feature type="transmembrane region" description="Helical" evidence="14">
    <location>
        <begin position="185"/>
        <end position="205"/>
    </location>
</feature>
<keyword evidence="8" id="KW-0547">Nucleotide-binding</keyword>
<evidence type="ECO:0000256" key="14">
    <source>
        <dbReference type="SAM" id="Phobius"/>
    </source>
</evidence>
<dbReference type="InterPro" id="IPR005467">
    <property type="entry name" value="His_kinase_dom"/>
</dbReference>
<dbReference type="InterPro" id="IPR029151">
    <property type="entry name" value="Sensor-like_sf"/>
</dbReference>
<evidence type="ECO:0000256" key="2">
    <source>
        <dbReference type="ARBA" id="ARBA00004651"/>
    </source>
</evidence>
<evidence type="ECO:0000256" key="11">
    <source>
        <dbReference type="ARBA" id="ARBA00022989"/>
    </source>
</evidence>
<sequence>MLGKPLLPAPMPLLPTSLRLRTRILLLAGATVLVALLVTGLLVSWRIEARTRETLAEKARMVALLAAGNRDVVEALAGRGDRAAVQAFADRTRQETGIDYLVVLDMNHTRVSHPNPARIGDRFQGGDEAGVYEGRTYASVAKGTLGPALRVFAPVRDRDGRQVGAVAAGVLLRGVDTHLHGVRRLILAGLAAGFAAGAAGAYLLAGQVRRILLGMEPAEIAALLHQRTAIVQSAREGILAVDRDMRTTVVNEEAERIFALAGLDTVQDGGLARVLATGLPERGVDLQVNGLDLLVDRAPVTVEGRVVGAVALFRERSEAQRLAEQLTGARLYADALRAQTHEFMNRLHVILGLLRLGEHDRLAAYVTDLGDRFQGEVGEVTGAIKDPVLAGFLLARFSAARERGVAMRLACDTRVPALPSPQATHHLVTLLGNALENAVEALEGAARREIAVDLAVEDGRLRVTVLDSGPGLPPVDCFAKGASTKGPGRGFGLFNARRAAEALGGTVALENAPGGGARFTADLPLWPPETAP</sequence>
<dbReference type="Gene3D" id="3.30.565.10">
    <property type="entry name" value="Histidine kinase-like ATPase, C-terminal domain"/>
    <property type="match status" value="1"/>
</dbReference>
<evidence type="ECO:0000256" key="8">
    <source>
        <dbReference type="ARBA" id="ARBA00022741"/>
    </source>
</evidence>
<comment type="subcellular location">
    <subcellularLocation>
        <location evidence="2">Cell membrane</location>
        <topology evidence="2">Multi-pass membrane protein</topology>
    </subcellularLocation>
</comment>
<keyword evidence="7 14" id="KW-0812">Transmembrane</keyword>
<feature type="transmembrane region" description="Helical" evidence="14">
    <location>
        <begin position="20"/>
        <end position="43"/>
    </location>
</feature>
<dbReference type="Proteomes" id="UP001228113">
    <property type="component" value="Chromosome"/>
</dbReference>